<organism evidence="1 2">
    <name type="scientific">Nocardioides furvisabuli</name>
    <dbReference type="NCBI Taxonomy" id="375542"/>
    <lineage>
        <taxon>Bacteria</taxon>
        <taxon>Bacillati</taxon>
        <taxon>Actinomycetota</taxon>
        <taxon>Actinomycetes</taxon>
        <taxon>Propionibacteriales</taxon>
        <taxon>Nocardioidaceae</taxon>
        <taxon>Nocardioides</taxon>
    </lineage>
</organism>
<keyword evidence="2" id="KW-1185">Reference proteome</keyword>
<name>A0ABN2XF33_9ACTN</name>
<protein>
    <recommendedName>
        <fullName evidence="3">Nucleotidyl transferase AbiEii toxin, Type IV TA system</fullName>
    </recommendedName>
</protein>
<dbReference type="EMBL" id="BAAAMQ010000013">
    <property type="protein sequence ID" value="GAA2110583.1"/>
    <property type="molecule type" value="Genomic_DNA"/>
</dbReference>
<reference evidence="1 2" key="1">
    <citation type="journal article" date="2019" name="Int. J. Syst. Evol. Microbiol.">
        <title>The Global Catalogue of Microorganisms (GCM) 10K type strain sequencing project: providing services to taxonomists for standard genome sequencing and annotation.</title>
        <authorList>
            <consortium name="The Broad Institute Genomics Platform"/>
            <consortium name="The Broad Institute Genome Sequencing Center for Infectious Disease"/>
            <person name="Wu L."/>
            <person name="Ma J."/>
        </authorList>
    </citation>
    <scope>NUCLEOTIDE SEQUENCE [LARGE SCALE GENOMIC DNA]</scope>
    <source>
        <strain evidence="1 2">JCM 13813</strain>
    </source>
</reference>
<accession>A0ABN2XF33</accession>
<evidence type="ECO:0000313" key="2">
    <source>
        <dbReference type="Proteomes" id="UP001501161"/>
    </source>
</evidence>
<dbReference type="Proteomes" id="UP001501161">
    <property type="component" value="Unassembled WGS sequence"/>
</dbReference>
<gene>
    <name evidence="1" type="ORF">GCM10009726_26130</name>
</gene>
<comment type="caution">
    <text evidence="1">The sequence shown here is derived from an EMBL/GenBank/DDBJ whole genome shotgun (WGS) entry which is preliminary data.</text>
</comment>
<dbReference type="InterPro" id="IPR014942">
    <property type="entry name" value="AbiEii"/>
</dbReference>
<evidence type="ECO:0008006" key="3">
    <source>
        <dbReference type="Google" id="ProtNLM"/>
    </source>
</evidence>
<proteinExistence type="predicted"/>
<sequence length="251" mass="27588">MFRRLHHQQVAELLSILDAPLLAEHNCWFGGGTAIVLANGEFRESVDIDFLVSDPQSYRALRQMVRDHGLDALATRALDLGRTPSVDGYGIRTSALVAGVAIKIEIIHEGRIDLDTPAPGDEICGVRILTRTDQVATKLLANDDRWADTSTFSRDLIDLAMMKPDTTALKAGARKAVDAYGKTVGESLDKAVTYLRDRPQRLDEYIRALKIDAPRAAVWQSIRDLSARCAKIEGLGVMPSHVVRSGTASRR</sequence>
<dbReference type="Pfam" id="PF08843">
    <property type="entry name" value="AbiEii"/>
    <property type="match status" value="1"/>
</dbReference>
<evidence type="ECO:0000313" key="1">
    <source>
        <dbReference type="EMBL" id="GAA2110583.1"/>
    </source>
</evidence>